<dbReference type="PANTHER" id="PTHR43394">
    <property type="entry name" value="ATP-DEPENDENT PERMEASE MDL1, MITOCHONDRIAL"/>
    <property type="match status" value="1"/>
</dbReference>
<sequence>MQKSELFSVSLRQNIAMGNPAASEQDIMEAAKTAQADDYIRAQRDGYDTMVAEGGTSLSGGQKQRLSIARALVKKAEILILDDATSALDLETEAALYNALRKQMHEMTTLVITQRIATARRCDRIVVLDHGCLVGVGRHEDLLASCPVYADICSSQRMKGDARNG</sequence>
<evidence type="ECO:0000259" key="1">
    <source>
        <dbReference type="Pfam" id="PF00005"/>
    </source>
</evidence>
<comment type="caution">
    <text evidence="2">The sequence shown here is derived from an EMBL/GenBank/DDBJ whole genome shotgun (WGS) entry which is preliminary data.</text>
</comment>
<dbReference type="InterPro" id="IPR027417">
    <property type="entry name" value="P-loop_NTPase"/>
</dbReference>
<dbReference type="Gene3D" id="3.40.50.300">
    <property type="entry name" value="P-loop containing nucleotide triphosphate hydrolases"/>
    <property type="match status" value="1"/>
</dbReference>
<dbReference type="InterPro" id="IPR003439">
    <property type="entry name" value="ABC_transporter-like_ATP-bd"/>
</dbReference>
<organism evidence="2 3">
    <name type="scientific">Grylomicrobium aquisgranensis</name>
    <dbReference type="NCBI Taxonomy" id="2926318"/>
    <lineage>
        <taxon>Bacteria</taxon>
        <taxon>Bacillati</taxon>
        <taxon>Bacillota</taxon>
        <taxon>Erysipelotrichia</taxon>
        <taxon>Erysipelotrichales</taxon>
        <taxon>Erysipelotrichaceae</taxon>
        <taxon>Grylomicrobium</taxon>
    </lineage>
</organism>
<dbReference type="Proteomes" id="UP001286174">
    <property type="component" value="Unassembled WGS sequence"/>
</dbReference>
<proteinExistence type="predicted"/>
<accession>A0AB35U6H7</accession>
<dbReference type="AlphaFoldDB" id="A0AB35U6H7"/>
<dbReference type="GO" id="GO:0005524">
    <property type="term" value="F:ATP binding"/>
    <property type="evidence" value="ECO:0007669"/>
    <property type="project" value="UniProtKB-KW"/>
</dbReference>
<keyword evidence="2" id="KW-0547">Nucleotide-binding</keyword>
<reference evidence="2 3" key="1">
    <citation type="submission" date="2022-03" db="EMBL/GenBank/DDBJ databases">
        <title>Novel taxa within the pig intestine.</title>
        <authorList>
            <person name="Wylensek D."/>
            <person name="Bishof K."/>
            <person name="Afrizal A."/>
            <person name="Clavel T."/>
        </authorList>
    </citation>
    <scope>NUCLEOTIDE SEQUENCE [LARGE SCALE GENOMIC DNA]</scope>
    <source>
        <strain evidence="2 3">CLA-KB-P133</strain>
    </source>
</reference>
<dbReference type="GO" id="GO:0016887">
    <property type="term" value="F:ATP hydrolysis activity"/>
    <property type="evidence" value="ECO:0007669"/>
    <property type="project" value="InterPro"/>
</dbReference>
<feature type="domain" description="ABC transporter" evidence="1">
    <location>
        <begin position="12"/>
        <end position="86"/>
    </location>
</feature>
<evidence type="ECO:0000313" key="3">
    <source>
        <dbReference type="Proteomes" id="UP001286174"/>
    </source>
</evidence>
<protein>
    <submittedName>
        <fullName evidence="2">ABC transporter ATP-binding protein/permease</fullName>
    </submittedName>
</protein>
<dbReference type="InterPro" id="IPR039421">
    <property type="entry name" value="Type_1_exporter"/>
</dbReference>
<dbReference type="SUPFAM" id="SSF52540">
    <property type="entry name" value="P-loop containing nucleoside triphosphate hydrolases"/>
    <property type="match status" value="1"/>
</dbReference>
<keyword evidence="2" id="KW-0067">ATP-binding</keyword>
<gene>
    <name evidence="2" type="ORF">MOZ60_11170</name>
</gene>
<evidence type="ECO:0000313" key="2">
    <source>
        <dbReference type="EMBL" id="MDX8420639.1"/>
    </source>
</evidence>
<dbReference type="GO" id="GO:0015421">
    <property type="term" value="F:ABC-type oligopeptide transporter activity"/>
    <property type="evidence" value="ECO:0007669"/>
    <property type="project" value="TreeGrafter"/>
</dbReference>
<name>A0AB35U6H7_9FIRM</name>
<keyword evidence="3" id="KW-1185">Reference proteome</keyword>
<dbReference type="Pfam" id="PF00005">
    <property type="entry name" value="ABC_tran"/>
    <property type="match status" value="1"/>
</dbReference>
<dbReference type="PANTHER" id="PTHR43394:SF1">
    <property type="entry name" value="ATP-BINDING CASSETTE SUB-FAMILY B MEMBER 10, MITOCHONDRIAL"/>
    <property type="match status" value="1"/>
</dbReference>
<dbReference type="EMBL" id="JALBUR010000057">
    <property type="protein sequence ID" value="MDX8420639.1"/>
    <property type="molecule type" value="Genomic_DNA"/>
</dbReference>